<comment type="caution">
    <text evidence="9">The sequence shown here is derived from an EMBL/GenBank/DDBJ whole genome shotgun (WGS) entry which is preliminary data.</text>
</comment>
<dbReference type="Gene3D" id="3.40.309.10">
    <property type="entry name" value="Aldehyde Dehydrogenase, Chain A, domain 2"/>
    <property type="match status" value="1"/>
</dbReference>
<sequence>MMQDNVAAIEEALHKDLGKARQEVAVQEIGSVLTGALRAVEHLEEWAKPEKPAVEPWKASWDVTVYKVPKGVALIISPWNYPFVLTFNPLIGAIAAGCPAVLKPSESAPASSTLMKTLVEKYLDPEAYILVNGAIPETNALLKHRWDHIFFTGGTKIGKVIATVAAQNLTPVTLELGGKSPVIIDDGADLQLAAKRTLWGKSLNSGQLCVSPDHVYVPRHLVGEFKEAVKKAYAELYPEPALSTETGWGKIVNPTHHSRVKKILEQSQGEILLGGEIDGDKRIAPTVVAGVKPDDALMQEEIFGPVLPIIEVENVDESIRLINEQPSPLVIYAFTQNEETKQKLITKTQSGSLIFNDTTMQLAVFEMPFGGVGESGNGGYYDKDTFDIFSHRRSTMNVPYAAEPYLAARYRPYTDEKYAIMSGDLRVKIPEQ</sequence>
<dbReference type="GO" id="GO:0006081">
    <property type="term" value="P:aldehyde metabolic process"/>
    <property type="evidence" value="ECO:0007669"/>
    <property type="project" value="InterPro"/>
</dbReference>
<evidence type="ECO:0000256" key="3">
    <source>
        <dbReference type="ARBA" id="ARBA00023027"/>
    </source>
</evidence>
<feature type="domain" description="Aldehyde dehydrogenase" evidence="8">
    <location>
        <begin position="2"/>
        <end position="390"/>
    </location>
</feature>
<dbReference type="OrthoDB" id="440325at2759"/>
<accession>A0A8K0UTH2</accession>
<dbReference type="FunFam" id="3.40.605.10:FF:000004">
    <property type="entry name" value="Aldehyde dehydrogenase"/>
    <property type="match status" value="1"/>
</dbReference>
<dbReference type="GO" id="GO:0005737">
    <property type="term" value="C:cytoplasm"/>
    <property type="evidence" value="ECO:0007669"/>
    <property type="project" value="TreeGrafter"/>
</dbReference>
<evidence type="ECO:0000256" key="4">
    <source>
        <dbReference type="PIRNR" id="PIRNR036492"/>
    </source>
</evidence>
<dbReference type="Proteomes" id="UP000813824">
    <property type="component" value="Unassembled WGS sequence"/>
</dbReference>
<dbReference type="AlphaFoldDB" id="A0A8K0UTH2"/>
<feature type="active site" evidence="5 6">
    <location>
        <position position="175"/>
    </location>
</feature>
<keyword evidence="3" id="KW-0520">NAD</keyword>
<name>A0A8K0UTH2_9AGAR</name>
<dbReference type="Pfam" id="PF00171">
    <property type="entry name" value="Aldedh"/>
    <property type="match status" value="1"/>
</dbReference>
<dbReference type="InterPro" id="IPR016163">
    <property type="entry name" value="Ald_DH_C"/>
</dbReference>
<reference evidence="9" key="1">
    <citation type="journal article" date="2021" name="New Phytol.">
        <title>Evolutionary innovations through gain and loss of genes in the ectomycorrhizal Boletales.</title>
        <authorList>
            <person name="Wu G."/>
            <person name="Miyauchi S."/>
            <person name="Morin E."/>
            <person name="Kuo A."/>
            <person name="Drula E."/>
            <person name="Varga T."/>
            <person name="Kohler A."/>
            <person name="Feng B."/>
            <person name="Cao Y."/>
            <person name="Lipzen A."/>
            <person name="Daum C."/>
            <person name="Hundley H."/>
            <person name="Pangilinan J."/>
            <person name="Johnson J."/>
            <person name="Barry K."/>
            <person name="LaButti K."/>
            <person name="Ng V."/>
            <person name="Ahrendt S."/>
            <person name="Min B."/>
            <person name="Choi I.G."/>
            <person name="Park H."/>
            <person name="Plett J.M."/>
            <person name="Magnuson J."/>
            <person name="Spatafora J.W."/>
            <person name="Nagy L.G."/>
            <person name="Henrissat B."/>
            <person name="Grigoriev I.V."/>
            <person name="Yang Z.L."/>
            <person name="Xu J."/>
            <person name="Martin F.M."/>
        </authorList>
    </citation>
    <scope>NUCLEOTIDE SEQUENCE</scope>
    <source>
        <strain evidence="9">KKN 215</strain>
    </source>
</reference>
<dbReference type="EMBL" id="JAEVFJ010000010">
    <property type="protein sequence ID" value="KAH8102233.1"/>
    <property type="molecule type" value="Genomic_DNA"/>
</dbReference>
<dbReference type="PIRSF" id="PIRSF036492">
    <property type="entry name" value="ALDH"/>
    <property type="match status" value="1"/>
</dbReference>
<dbReference type="SUPFAM" id="SSF53720">
    <property type="entry name" value="ALDH-like"/>
    <property type="match status" value="1"/>
</dbReference>
<proteinExistence type="inferred from homology"/>
<dbReference type="InterPro" id="IPR016161">
    <property type="entry name" value="Ald_DH/histidinol_DH"/>
</dbReference>
<dbReference type="PROSITE" id="PS00687">
    <property type="entry name" value="ALDEHYDE_DEHYDR_GLU"/>
    <property type="match status" value="1"/>
</dbReference>
<dbReference type="PANTHER" id="PTHR43570">
    <property type="entry name" value="ALDEHYDE DEHYDROGENASE"/>
    <property type="match status" value="1"/>
</dbReference>
<feature type="active site" evidence="5">
    <location>
        <position position="209"/>
    </location>
</feature>
<comment type="similarity">
    <text evidence="1 4 7">Belongs to the aldehyde dehydrogenase family.</text>
</comment>
<organism evidence="9 10">
    <name type="scientific">Cristinia sonorae</name>
    <dbReference type="NCBI Taxonomy" id="1940300"/>
    <lineage>
        <taxon>Eukaryota</taxon>
        <taxon>Fungi</taxon>
        <taxon>Dikarya</taxon>
        <taxon>Basidiomycota</taxon>
        <taxon>Agaricomycotina</taxon>
        <taxon>Agaricomycetes</taxon>
        <taxon>Agaricomycetidae</taxon>
        <taxon>Agaricales</taxon>
        <taxon>Pleurotineae</taxon>
        <taxon>Stephanosporaceae</taxon>
        <taxon>Cristinia</taxon>
    </lineage>
</organism>
<keyword evidence="2 4" id="KW-0560">Oxidoreductase</keyword>
<evidence type="ECO:0000256" key="5">
    <source>
        <dbReference type="PIRSR" id="PIRSR036492-1"/>
    </source>
</evidence>
<dbReference type="InterPro" id="IPR029510">
    <property type="entry name" value="Ald_DH_CS_GLU"/>
</dbReference>
<evidence type="ECO:0000256" key="1">
    <source>
        <dbReference type="ARBA" id="ARBA00009986"/>
    </source>
</evidence>
<dbReference type="GO" id="GO:0004029">
    <property type="term" value="F:aldehyde dehydrogenase (NAD+) activity"/>
    <property type="evidence" value="ECO:0007669"/>
    <property type="project" value="TreeGrafter"/>
</dbReference>
<keyword evidence="10" id="KW-1185">Reference proteome</keyword>
<gene>
    <name evidence="9" type="ORF">BXZ70DRAFT_931021</name>
</gene>
<evidence type="ECO:0000313" key="10">
    <source>
        <dbReference type="Proteomes" id="UP000813824"/>
    </source>
</evidence>
<dbReference type="Gene3D" id="3.40.605.10">
    <property type="entry name" value="Aldehyde Dehydrogenase, Chain A, domain 1"/>
    <property type="match status" value="1"/>
</dbReference>
<dbReference type="FunFam" id="3.40.309.10:FF:000003">
    <property type="entry name" value="Aldehyde dehydrogenase"/>
    <property type="match status" value="1"/>
</dbReference>
<evidence type="ECO:0000259" key="8">
    <source>
        <dbReference type="Pfam" id="PF00171"/>
    </source>
</evidence>
<protein>
    <recommendedName>
        <fullName evidence="4">Aldehyde dehydrogenase</fullName>
    </recommendedName>
</protein>
<dbReference type="InterPro" id="IPR012394">
    <property type="entry name" value="Aldehyde_DH_NAD(P)"/>
</dbReference>
<dbReference type="InterPro" id="IPR016162">
    <property type="entry name" value="Ald_DH_N"/>
</dbReference>
<evidence type="ECO:0000256" key="2">
    <source>
        <dbReference type="ARBA" id="ARBA00023002"/>
    </source>
</evidence>
<dbReference type="PANTHER" id="PTHR43570:SF16">
    <property type="entry name" value="ALDEHYDE DEHYDROGENASE TYPE III, ISOFORM Q"/>
    <property type="match status" value="1"/>
</dbReference>
<evidence type="ECO:0000313" key="9">
    <source>
        <dbReference type="EMBL" id="KAH8102233.1"/>
    </source>
</evidence>
<dbReference type="InterPro" id="IPR015590">
    <property type="entry name" value="Aldehyde_DH_dom"/>
</dbReference>
<evidence type="ECO:0000256" key="6">
    <source>
        <dbReference type="PROSITE-ProRule" id="PRU10007"/>
    </source>
</evidence>
<evidence type="ECO:0000256" key="7">
    <source>
        <dbReference type="RuleBase" id="RU003345"/>
    </source>
</evidence>